<feature type="compositionally biased region" description="Basic and acidic residues" evidence="1">
    <location>
        <begin position="498"/>
        <end position="508"/>
    </location>
</feature>
<dbReference type="VEuPathDB" id="FungiDB:H257_07504"/>
<evidence type="ECO:0000313" key="2">
    <source>
        <dbReference type="EMBL" id="RHZ41007.1"/>
    </source>
</evidence>
<dbReference type="EMBL" id="QUTE01001928">
    <property type="protein sequence ID" value="RHZ41007.1"/>
    <property type="molecule type" value="Genomic_DNA"/>
</dbReference>
<protein>
    <recommendedName>
        <fullName evidence="4">PH domain-containing protein</fullName>
    </recommendedName>
</protein>
<organism evidence="2 3">
    <name type="scientific">Aphanomyces astaci</name>
    <name type="common">Crayfish plague agent</name>
    <dbReference type="NCBI Taxonomy" id="112090"/>
    <lineage>
        <taxon>Eukaryota</taxon>
        <taxon>Sar</taxon>
        <taxon>Stramenopiles</taxon>
        <taxon>Oomycota</taxon>
        <taxon>Saprolegniomycetes</taxon>
        <taxon>Saprolegniales</taxon>
        <taxon>Verrucalvaceae</taxon>
        <taxon>Aphanomyces</taxon>
    </lineage>
</organism>
<proteinExistence type="predicted"/>
<reference evidence="2 3" key="1">
    <citation type="submission" date="2018-08" db="EMBL/GenBank/DDBJ databases">
        <title>Aphanomyces genome sequencing and annotation.</title>
        <authorList>
            <person name="Minardi D."/>
            <person name="Oidtmann B."/>
            <person name="Van Der Giezen M."/>
            <person name="Studholme D.J."/>
        </authorList>
    </citation>
    <scope>NUCLEOTIDE SEQUENCE [LARGE SCALE GENOMIC DNA]</scope>
    <source>
        <strain evidence="2 3">197901</strain>
    </source>
</reference>
<feature type="compositionally biased region" description="Low complexity" evidence="1">
    <location>
        <begin position="324"/>
        <end position="350"/>
    </location>
</feature>
<comment type="caution">
    <text evidence="2">The sequence shown here is derived from an EMBL/GenBank/DDBJ whole genome shotgun (WGS) entry which is preliminary data.</text>
</comment>
<feature type="region of interest" description="Disordered" evidence="1">
    <location>
        <begin position="306"/>
        <end position="352"/>
    </location>
</feature>
<accession>A0A397FUS5</accession>
<gene>
    <name evidence="2" type="ORF">DYB31_003243</name>
</gene>
<dbReference type="AlphaFoldDB" id="A0A397FUS5"/>
<evidence type="ECO:0000256" key="1">
    <source>
        <dbReference type="SAM" id="MobiDB-lite"/>
    </source>
</evidence>
<dbReference type="Proteomes" id="UP000266196">
    <property type="component" value="Unassembled WGS sequence"/>
</dbReference>
<name>A0A397FUS5_APHAT</name>
<dbReference type="VEuPathDB" id="FungiDB:H257_07505"/>
<evidence type="ECO:0000313" key="3">
    <source>
        <dbReference type="Proteomes" id="UP000266196"/>
    </source>
</evidence>
<feature type="region of interest" description="Disordered" evidence="1">
    <location>
        <begin position="485"/>
        <end position="508"/>
    </location>
</feature>
<evidence type="ECO:0008006" key="4">
    <source>
        <dbReference type="Google" id="ProtNLM"/>
    </source>
</evidence>
<sequence>MATLEEQSSILTTHGRTLQDSLQIAQDKIARLSRGLESSDTVSAPRLKPIKLEFAMFGGAESGKLLHWLYKSKLLGGRKFMALDGSTMVKVPPGDDGGGTVAATSMRKMLLTKQQFQHNGNNPSIVDTTLLAGGSTPWTPKSLGRAKSAIVYRQTLNDNLMFLERNIFFFQEWRTRFVSLQDDHILIYSTREKWEQGVAPDRVIRLNPMMLLSALRVDVQDESYDVDGPVVTRLFRRKLLETDPLDQWLNGELRQGLVVNSRGSNTDTTVANNPDASARVIVEFATTNQHTFELWSKCLRRALQHQVKHQQHGNSDENDNQDASVSRTRASALSSSSSPPPSSSSTWVSPGQDSRVTLHQSEIWCSRLLQDDKDKAESELRRIIAMEKLVAQVTGPAMALLVYEKVSRVHELFAANSRREIESKQFILPVQGDSEPAVALSADVLHFFRDHLKRKYAVFLMLALAYGISEDSIREAHERMCSENDAVDAGVGGGDGSEDPRDGHDLGFRDTPSVDLYNKYRTAAANYYKMNFGDPSAAEEEDAIMHLPVMLHVAIVRRDEDEVRAMAHILDTVKERLYDHIEDGTAGNNEENTQGS</sequence>